<name>A0A6U3GPF4_BIGNA</name>
<evidence type="ECO:0008006" key="6">
    <source>
        <dbReference type="Google" id="ProtNLM"/>
    </source>
</evidence>
<keyword evidence="2" id="KW-0812">Transmembrane</keyword>
<dbReference type="EMBL" id="HBHA01001400">
    <property type="protein sequence ID" value="CAD9579708.1"/>
    <property type="molecule type" value="Transcribed_RNA"/>
</dbReference>
<keyword evidence="4" id="KW-0472">Membrane</keyword>
<dbReference type="PANTHER" id="PTHR43461:SF1">
    <property type="entry name" value="TRANSMEMBRANE PROTEIN 256"/>
    <property type="match status" value="1"/>
</dbReference>
<dbReference type="GO" id="GO:0016020">
    <property type="term" value="C:membrane"/>
    <property type="evidence" value="ECO:0007669"/>
    <property type="project" value="UniProtKB-SubCell"/>
</dbReference>
<evidence type="ECO:0000256" key="3">
    <source>
        <dbReference type="ARBA" id="ARBA00022989"/>
    </source>
</evidence>
<gene>
    <name evidence="5" type="ORF">BIGN1055_LOCUS897</name>
</gene>
<accession>A0A6U3GPF4</accession>
<dbReference type="InterPro" id="IPR006696">
    <property type="entry name" value="DUF423"/>
</dbReference>
<keyword evidence="3" id="KW-1133">Transmembrane helix</keyword>
<dbReference type="AlphaFoldDB" id="A0A6U3GPF4"/>
<evidence type="ECO:0000256" key="2">
    <source>
        <dbReference type="ARBA" id="ARBA00022692"/>
    </source>
</evidence>
<evidence type="ECO:0000256" key="4">
    <source>
        <dbReference type="ARBA" id="ARBA00023136"/>
    </source>
</evidence>
<organism evidence="5">
    <name type="scientific">Bigelowiella natans</name>
    <name type="common">Pedinomonas minutissima</name>
    <name type="synonym">Chlorarachnion sp. (strain CCMP621)</name>
    <dbReference type="NCBI Taxonomy" id="227086"/>
    <lineage>
        <taxon>Eukaryota</taxon>
        <taxon>Sar</taxon>
        <taxon>Rhizaria</taxon>
        <taxon>Cercozoa</taxon>
        <taxon>Chlorarachniophyceae</taxon>
        <taxon>Bigelowiella</taxon>
    </lineage>
</organism>
<comment type="subcellular location">
    <subcellularLocation>
        <location evidence="1">Membrane</location>
        <topology evidence="1">Multi-pass membrane protein</topology>
    </subcellularLocation>
</comment>
<sequence length="113" mass="11810">MPLSKQIWFRVGGLSGALSVGAAAYGAHGFQTDDEALQKSYDNGKSLHMIHSAMIAIAPITRRPHLVGTLFTAGTGIFSGSCYAKALTGEGKYGQFAPIGGTTLILAWLALVL</sequence>
<proteinExistence type="predicted"/>
<evidence type="ECO:0000313" key="5">
    <source>
        <dbReference type="EMBL" id="CAD9579708.1"/>
    </source>
</evidence>
<reference evidence="5" key="1">
    <citation type="submission" date="2021-01" db="EMBL/GenBank/DDBJ databases">
        <authorList>
            <person name="Corre E."/>
            <person name="Pelletier E."/>
            <person name="Niang G."/>
            <person name="Scheremetjew M."/>
            <person name="Finn R."/>
            <person name="Kale V."/>
            <person name="Holt S."/>
            <person name="Cochrane G."/>
            <person name="Meng A."/>
            <person name="Brown T."/>
            <person name="Cohen L."/>
        </authorList>
    </citation>
    <scope>NUCLEOTIDE SEQUENCE</scope>
    <source>
        <strain evidence="5">CCMP1258.1</strain>
    </source>
</reference>
<protein>
    <recommendedName>
        <fullName evidence="6">Transmembrane protein 256</fullName>
    </recommendedName>
</protein>
<evidence type="ECO:0000256" key="1">
    <source>
        <dbReference type="ARBA" id="ARBA00004141"/>
    </source>
</evidence>
<dbReference type="PANTHER" id="PTHR43461">
    <property type="entry name" value="TRANSMEMBRANE PROTEIN 256"/>
    <property type="match status" value="1"/>
</dbReference>
<dbReference type="Pfam" id="PF04241">
    <property type="entry name" value="DUF423"/>
    <property type="match status" value="1"/>
</dbReference>